<evidence type="ECO:0000313" key="2">
    <source>
        <dbReference type="Proteomes" id="UP000675881"/>
    </source>
</evidence>
<protein>
    <submittedName>
        <fullName evidence="1">(salmon louse) hypothetical protein</fullName>
    </submittedName>
</protein>
<reference evidence="1" key="1">
    <citation type="submission" date="2021-02" db="EMBL/GenBank/DDBJ databases">
        <authorList>
            <person name="Bekaert M."/>
        </authorList>
    </citation>
    <scope>NUCLEOTIDE SEQUENCE</scope>
    <source>
        <strain evidence="1">IoA-00</strain>
    </source>
</reference>
<proteinExistence type="predicted"/>
<accession>A0A7R8CS80</accession>
<sequence length="111" mass="12192">MKNVSDEGSCRMPMTELLCIQGTLLEDEAVDGPNGIVPYTIGSSFSSSNDKLSWILLSTFRIEHVSNLLKRTNEANYVDIFTGGDGHAMLILATIVGDQEVSFTYRGMAVW</sequence>
<evidence type="ECO:0000313" key="1">
    <source>
        <dbReference type="EMBL" id="CAF2914391.1"/>
    </source>
</evidence>
<organism evidence="1 2">
    <name type="scientific">Lepeophtheirus salmonis</name>
    <name type="common">Salmon louse</name>
    <name type="synonym">Caligus salmonis</name>
    <dbReference type="NCBI Taxonomy" id="72036"/>
    <lineage>
        <taxon>Eukaryota</taxon>
        <taxon>Metazoa</taxon>
        <taxon>Ecdysozoa</taxon>
        <taxon>Arthropoda</taxon>
        <taxon>Crustacea</taxon>
        <taxon>Multicrustacea</taxon>
        <taxon>Hexanauplia</taxon>
        <taxon>Copepoda</taxon>
        <taxon>Siphonostomatoida</taxon>
        <taxon>Caligidae</taxon>
        <taxon>Lepeophtheirus</taxon>
    </lineage>
</organism>
<dbReference type="Proteomes" id="UP000675881">
    <property type="component" value="Chromosome 4"/>
</dbReference>
<name>A0A7R8CS80_LEPSM</name>
<dbReference type="EMBL" id="HG994583">
    <property type="protein sequence ID" value="CAF2914391.1"/>
    <property type="molecule type" value="Genomic_DNA"/>
</dbReference>
<dbReference type="AlphaFoldDB" id="A0A7R8CS80"/>
<gene>
    <name evidence="1" type="ORF">LSAA_9049</name>
</gene>
<keyword evidence="2" id="KW-1185">Reference proteome</keyword>